<sequence>MEIGTKRRCKYRNVFHIYTSLAGVSWALDVCITRKAGWGGAFRYFCSVVNVSVSYSIKR</sequence>
<organism evidence="1">
    <name type="scientific">Anguilla anguilla</name>
    <name type="common">European freshwater eel</name>
    <name type="synonym">Muraena anguilla</name>
    <dbReference type="NCBI Taxonomy" id="7936"/>
    <lineage>
        <taxon>Eukaryota</taxon>
        <taxon>Metazoa</taxon>
        <taxon>Chordata</taxon>
        <taxon>Craniata</taxon>
        <taxon>Vertebrata</taxon>
        <taxon>Euteleostomi</taxon>
        <taxon>Actinopterygii</taxon>
        <taxon>Neopterygii</taxon>
        <taxon>Teleostei</taxon>
        <taxon>Anguilliformes</taxon>
        <taxon>Anguillidae</taxon>
        <taxon>Anguilla</taxon>
    </lineage>
</organism>
<accession>A0A0E9UPL1</accession>
<protein>
    <submittedName>
        <fullName evidence="1">Uncharacterized protein</fullName>
    </submittedName>
</protein>
<dbReference type="AlphaFoldDB" id="A0A0E9UPL1"/>
<reference evidence="1" key="2">
    <citation type="journal article" date="2015" name="Fish Shellfish Immunol.">
        <title>Early steps in the European eel (Anguilla anguilla)-Vibrio vulnificus interaction in the gills: Role of the RtxA13 toxin.</title>
        <authorList>
            <person name="Callol A."/>
            <person name="Pajuelo D."/>
            <person name="Ebbesson L."/>
            <person name="Teles M."/>
            <person name="MacKenzie S."/>
            <person name="Amaro C."/>
        </authorList>
    </citation>
    <scope>NUCLEOTIDE SEQUENCE</scope>
</reference>
<name>A0A0E9UPL1_ANGAN</name>
<proteinExistence type="predicted"/>
<dbReference type="EMBL" id="GBXM01041694">
    <property type="protein sequence ID" value="JAH66883.1"/>
    <property type="molecule type" value="Transcribed_RNA"/>
</dbReference>
<reference evidence="1" key="1">
    <citation type="submission" date="2014-11" db="EMBL/GenBank/DDBJ databases">
        <authorList>
            <person name="Amaro Gonzalez C."/>
        </authorList>
    </citation>
    <scope>NUCLEOTIDE SEQUENCE</scope>
</reference>
<evidence type="ECO:0000313" key="1">
    <source>
        <dbReference type="EMBL" id="JAH66883.1"/>
    </source>
</evidence>